<dbReference type="RefSeq" id="WP_283487661.1">
    <property type="nucleotide sequence ID" value="NZ_CP125947.1"/>
</dbReference>
<organism evidence="2 3">
    <name type="scientific">Comamonas resistens</name>
    <dbReference type="NCBI Taxonomy" id="3046670"/>
    <lineage>
        <taxon>Bacteria</taxon>
        <taxon>Pseudomonadati</taxon>
        <taxon>Pseudomonadota</taxon>
        <taxon>Betaproteobacteria</taxon>
        <taxon>Burkholderiales</taxon>
        <taxon>Comamonadaceae</taxon>
        <taxon>Comamonas</taxon>
    </lineage>
</organism>
<keyword evidence="3" id="KW-1185">Reference proteome</keyword>
<dbReference type="Proteomes" id="UP001240697">
    <property type="component" value="Chromosome"/>
</dbReference>
<keyword evidence="1" id="KW-0732">Signal</keyword>
<dbReference type="EMBL" id="CP125947">
    <property type="protein sequence ID" value="WHS66584.1"/>
    <property type="molecule type" value="Genomic_DNA"/>
</dbReference>
<gene>
    <name evidence="2" type="ORF">QMY55_05450</name>
</gene>
<protein>
    <recommendedName>
        <fullName evidence="4">DUF3617 family protein</fullName>
    </recommendedName>
</protein>
<evidence type="ECO:0000313" key="2">
    <source>
        <dbReference type="EMBL" id="WHS66584.1"/>
    </source>
</evidence>
<name>A0ABY8SU57_9BURK</name>
<accession>A0ABY8SU57</accession>
<reference evidence="2 3" key="1">
    <citation type="submission" date="2023-05" db="EMBL/GenBank/DDBJ databases">
        <authorList>
            <person name="Yin Y."/>
            <person name="Lu Z."/>
        </authorList>
    </citation>
    <scope>NUCLEOTIDE SEQUENCE [LARGE SCALE GENOMIC DNA]</scope>
    <source>
        <strain evidence="2 3">ZM22</strain>
    </source>
</reference>
<evidence type="ECO:0000256" key="1">
    <source>
        <dbReference type="SAM" id="SignalP"/>
    </source>
</evidence>
<sequence length="119" mass="13486">MNKSKNCLAIAALLFAASAPVLAGNWEICDLQVEVRDKQTDRHQLQTRVIESQAQAQAECPQAGTALSFRPETVDYQSELPRRQWPKPGTTVTVRYRYLDGECKDRGPCRIQHYSPVLR</sequence>
<proteinExistence type="predicted"/>
<feature type="signal peptide" evidence="1">
    <location>
        <begin position="1"/>
        <end position="23"/>
    </location>
</feature>
<feature type="chain" id="PRO_5046683952" description="DUF3617 family protein" evidence="1">
    <location>
        <begin position="24"/>
        <end position="119"/>
    </location>
</feature>
<evidence type="ECO:0008006" key="4">
    <source>
        <dbReference type="Google" id="ProtNLM"/>
    </source>
</evidence>
<evidence type="ECO:0000313" key="3">
    <source>
        <dbReference type="Proteomes" id="UP001240697"/>
    </source>
</evidence>